<evidence type="ECO:0000256" key="1">
    <source>
        <dbReference type="ARBA" id="ARBA00022729"/>
    </source>
</evidence>
<sequence>MMRLPVLIGAAAVLNCYSATAQTPDSVPAAGKWYVGAGAGYHYYYSINRPYVRARPVYLMGGYTVTPKVSLQAEVQYGRVVNQTHNQGQVDGELYDFTYREETRSTAVTLLARFNRSQPSHHLQFDWLLGLAVVSGMQKDAAYRTSTTTGASSAYYYQPIRETTPHLVGGLGLRYLLGPHLSIGGELLISKNTKIPPVSVWGLAPGFGANLGVSYRFGAPAY</sequence>
<keyword evidence="5" id="KW-1185">Reference proteome</keyword>
<dbReference type="Gene3D" id="2.40.160.20">
    <property type="match status" value="1"/>
</dbReference>
<evidence type="ECO:0000259" key="3">
    <source>
        <dbReference type="Pfam" id="PF13505"/>
    </source>
</evidence>
<dbReference type="RefSeq" id="WP_171589805.1">
    <property type="nucleotide sequence ID" value="NZ_CP053538.1"/>
</dbReference>
<dbReference type="SUPFAM" id="SSF56925">
    <property type="entry name" value="OMPA-like"/>
    <property type="match status" value="1"/>
</dbReference>
<dbReference type="EMBL" id="CP053538">
    <property type="protein sequence ID" value="QJX45659.1"/>
    <property type="molecule type" value="Genomic_DNA"/>
</dbReference>
<evidence type="ECO:0000256" key="2">
    <source>
        <dbReference type="SAM" id="SignalP"/>
    </source>
</evidence>
<name>A0A6M6BCD2_9BACT</name>
<organism evidence="4 5">
    <name type="scientific">Hymenobacter taeanensis</name>
    <dbReference type="NCBI Taxonomy" id="2735321"/>
    <lineage>
        <taxon>Bacteria</taxon>
        <taxon>Pseudomonadati</taxon>
        <taxon>Bacteroidota</taxon>
        <taxon>Cytophagia</taxon>
        <taxon>Cytophagales</taxon>
        <taxon>Hymenobacteraceae</taxon>
        <taxon>Hymenobacter</taxon>
    </lineage>
</organism>
<feature type="chain" id="PRO_5027034670" evidence="2">
    <location>
        <begin position="22"/>
        <end position="222"/>
    </location>
</feature>
<feature type="domain" description="Outer membrane protein beta-barrel" evidence="3">
    <location>
        <begin position="12"/>
        <end position="217"/>
    </location>
</feature>
<dbReference type="Pfam" id="PF13505">
    <property type="entry name" value="OMP_b-brl"/>
    <property type="match status" value="1"/>
</dbReference>
<dbReference type="Proteomes" id="UP000501623">
    <property type="component" value="Chromosome"/>
</dbReference>
<reference evidence="4 5" key="1">
    <citation type="submission" date="2020-05" db="EMBL/GenBank/DDBJ databases">
        <title>Complete genome sequence of Hymenobacter sp. TS19 in Coasted Sand Dune.</title>
        <authorList>
            <person name="Lee J.-H."/>
            <person name="Jung J.-H."/>
            <person name="Jeong S."/>
            <person name="Zhao L."/>
            <person name="Kim M.-K."/>
            <person name="Seo H.-S."/>
            <person name="Lim S."/>
        </authorList>
    </citation>
    <scope>NUCLEOTIDE SEQUENCE [LARGE SCALE GENOMIC DNA]</scope>
    <source>
        <strain evidence="4 5">TS19</strain>
    </source>
</reference>
<dbReference type="AlphaFoldDB" id="A0A6M6BCD2"/>
<evidence type="ECO:0000313" key="5">
    <source>
        <dbReference type="Proteomes" id="UP000501623"/>
    </source>
</evidence>
<accession>A0A6M6BCD2</accession>
<protein>
    <submittedName>
        <fullName evidence="4">Outer membrane beta-barrel protein</fullName>
    </submittedName>
</protein>
<proteinExistence type="predicted"/>
<dbReference type="InterPro" id="IPR011250">
    <property type="entry name" value="OMP/PagP_B-barrel"/>
</dbReference>
<evidence type="ECO:0000313" key="4">
    <source>
        <dbReference type="EMBL" id="QJX45659.1"/>
    </source>
</evidence>
<dbReference type="InterPro" id="IPR027385">
    <property type="entry name" value="Beta-barrel_OMP"/>
</dbReference>
<gene>
    <name evidence="4" type="ORF">HMJ29_01385</name>
</gene>
<feature type="signal peptide" evidence="2">
    <location>
        <begin position="1"/>
        <end position="21"/>
    </location>
</feature>
<keyword evidence="1 2" id="KW-0732">Signal</keyword>
<dbReference type="KEGG" id="hts:HMJ29_01385"/>